<protein>
    <submittedName>
        <fullName evidence="7">RNA polymerase sigma-70 factor (ECF subfamily)</fullName>
    </submittedName>
    <submittedName>
        <fullName evidence="8">Sigma-70 family RNA polymerase sigma factor</fullName>
    </submittedName>
</protein>
<evidence type="ECO:0000313" key="9">
    <source>
        <dbReference type="Proteomes" id="UP000323522"/>
    </source>
</evidence>
<dbReference type="AlphaFoldDB" id="A0A5C1Q0D9"/>
<dbReference type="InterPro" id="IPR013249">
    <property type="entry name" value="RNA_pol_sigma70_r4_t2"/>
</dbReference>
<dbReference type="RefSeq" id="WP_149502298.1">
    <property type="nucleotide sequence ID" value="NZ_CP035708.1"/>
</dbReference>
<keyword evidence="3" id="KW-0731">Sigma factor</keyword>
<dbReference type="Pfam" id="PF04542">
    <property type="entry name" value="Sigma70_r2"/>
    <property type="match status" value="1"/>
</dbReference>
<feature type="domain" description="RNA polymerase sigma-70 region 2" evidence="5">
    <location>
        <begin position="34"/>
        <end position="99"/>
    </location>
</feature>
<dbReference type="OrthoDB" id="9784272at2"/>
<evidence type="ECO:0000259" key="5">
    <source>
        <dbReference type="Pfam" id="PF04542"/>
    </source>
</evidence>
<reference evidence="8 9" key="1">
    <citation type="submission" date="2019-02" db="EMBL/GenBank/DDBJ databases">
        <title>Complete Genome Sequence and Methylome Analysis of Sphaerotilus natans subsp. sulfidivorans D-507.</title>
        <authorList>
            <person name="Fomenkov A."/>
            <person name="Gridneva E."/>
            <person name="Smolyakov D."/>
            <person name="Dubinina G."/>
            <person name="Vincze T."/>
            <person name="Grabovich M."/>
            <person name="Roberts R.J."/>
        </authorList>
    </citation>
    <scope>NUCLEOTIDE SEQUENCE [LARGE SCALE GENOMIC DNA]</scope>
    <source>
        <strain evidence="8 9">D-507</strain>
    </source>
</reference>
<dbReference type="SUPFAM" id="SSF88946">
    <property type="entry name" value="Sigma2 domain of RNA polymerase sigma factors"/>
    <property type="match status" value="1"/>
</dbReference>
<dbReference type="InterPro" id="IPR007627">
    <property type="entry name" value="RNA_pol_sigma70_r2"/>
</dbReference>
<gene>
    <name evidence="7" type="ORF">ABIC99_001660</name>
    <name evidence="8" type="ORF">EWH46_01190</name>
</gene>
<evidence type="ECO:0000313" key="8">
    <source>
        <dbReference type="EMBL" id="QEM99521.1"/>
    </source>
</evidence>
<name>A0A5C1Q0D9_9BURK</name>
<dbReference type="GO" id="GO:0016987">
    <property type="term" value="F:sigma factor activity"/>
    <property type="evidence" value="ECO:0007669"/>
    <property type="project" value="UniProtKB-KW"/>
</dbReference>
<dbReference type="Pfam" id="PF08281">
    <property type="entry name" value="Sigma70_r4_2"/>
    <property type="match status" value="1"/>
</dbReference>
<comment type="similarity">
    <text evidence="1">Belongs to the sigma-70 factor family. ECF subfamily.</text>
</comment>
<dbReference type="GO" id="GO:0006352">
    <property type="term" value="P:DNA-templated transcription initiation"/>
    <property type="evidence" value="ECO:0007669"/>
    <property type="project" value="InterPro"/>
</dbReference>
<dbReference type="Proteomes" id="UP001549111">
    <property type="component" value="Unassembled WGS sequence"/>
</dbReference>
<evidence type="ECO:0000256" key="1">
    <source>
        <dbReference type="ARBA" id="ARBA00010641"/>
    </source>
</evidence>
<dbReference type="Gene3D" id="1.10.10.10">
    <property type="entry name" value="Winged helix-like DNA-binding domain superfamily/Winged helix DNA-binding domain"/>
    <property type="match status" value="1"/>
</dbReference>
<dbReference type="InterPro" id="IPR014284">
    <property type="entry name" value="RNA_pol_sigma-70_dom"/>
</dbReference>
<dbReference type="NCBIfam" id="TIGR02937">
    <property type="entry name" value="sigma70-ECF"/>
    <property type="match status" value="1"/>
</dbReference>
<dbReference type="InterPro" id="IPR036388">
    <property type="entry name" value="WH-like_DNA-bd_sf"/>
</dbReference>
<evidence type="ECO:0000313" key="7">
    <source>
        <dbReference type="EMBL" id="MET3603847.1"/>
    </source>
</evidence>
<dbReference type="Gene3D" id="1.10.1740.10">
    <property type="match status" value="1"/>
</dbReference>
<keyword evidence="10" id="KW-1185">Reference proteome</keyword>
<evidence type="ECO:0000256" key="4">
    <source>
        <dbReference type="ARBA" id="ARBA00023163"/>
    </source>
</evidence>
<evidence type="ECO:0000313" key="10">
    <source>
        <dbReference type="Proteomes" id="UP001549111"/>
    </source>
</evidence>
<evidence type="ECO:0000259" key="6">
    <source>
        <dbReference type="Pfam" id="PF08281"/>
    </source>
</evidence>
<keyword evidence="4" id="KW-0804">Transcription</keyword>
<dbReference type="PANTHER" id="PTHR43133">
    <property type="entry name" value="RNA POLYMERASE ECF-TYPE SIGMA FACTO"/>
    <property type="match status" value="1"/>
</dbReference>
<evidence type="ECO:0000256" key="3">
    <source>
        <dbReference type="ARBA" id="ARBA00023082"/>
    </source>
</evidence>
<dbReference type="GO" id="GO:0003677">
    <property type="term" value="F:DNA binding"/>
    <property type="evidence" value="ECO:0007669"/>
    <property type="project" value="InterPro"/>
</dbReference>
<dbReference type="EMBL" id="CP035708">
    <property type="protein sequence ID" value="QEM99521.1"/>
    <property type="molecule type" value="Genomic_DNA"/>
</dbReference>
<accession>A0A5C1Q0D9</accession>
<dbReference type="InterPro" id="IPR013325">
    <property type="entry name" value="RNA_pol_sigma_r2"/>
</dbReference>
<dbReference type="SUPFAM" id="SSF88659">
    <property type="entry name" value="Sigma3 and sigma4 domains of RNA polymerase sigma factors"/>
    <property type="match status" value="1"/>
</dbReference>
<keyword evidence="2" id="KW-0805">Transcription regulation</keyword>
<sequence length="195" mass="21276">MPPAAASAAAALTLDHDAALQACARGERFALRMLYEHEGRWLLGVVRRIVRDDALAEDVLQDAFLQVWQRAATFDAALGSGRGWIYTVVRHQALRAVRGGRGVETVAVDPEDLAGLSDRLQSATAPDGDDRGLDTAGLERCLDRLEDRPRACVVHAYVDGYTHEQIATRLGSPLGSVKSWIRRSLLALRECLSTC</sequence>
<evidence type="ECO:0000256" key="2">
    <source>
        <dbReference type="ARBA" id="ARBA00023015"/>
    </source>
</evidence>
<dbReference type="KEGG" id="snn:EWH46_01190"/>
<dbReference type="InterPro" id="IPR039425">
    <property type="entry name" value="RNA_pol_sigma-70-like"/>
</dbReference>
<dbReference type="CDD" id="cd06171">
    <property type="entry name" value="Sigma70_r4"/>
    <property type="match status" value="1"/>
</dbReference>
<dbReference type="PANTHER" id="PTHR43133:SF62">
    <property type="entry name" value="RNA POLYMERASE SIGMA FACTOR SIGZ"/>
    <property type="match status" value="1"/>
</dbReference>
<organism evidence="8 9">
    <name type="scientific">Sphaerotilus sulfidivorans</name>
    <dbReference type="NCBI Taxonomy" id="639200"/>
    <lineage>
        <taxon>Bacteria</taxon>
        <taxon>Pseudomonadati</taxon>
        <taxon>Pseudomonadota</taxon>
        <taxon>Betaproteobacteria</taxon>
        <taxon>Burkholderiales</taxon>
        <taxon>Sphaerotilaceae</taxon>
        <taxon>Sphaerotilus</taxon>
    </lineage>
</organism>
<reference evidence="7 10" key="2">
    <citation type="submission" date="2024-06" db="EMBL/GenBank/DDBJ databases">
        <title>Genomic Encyclopedia of Type Strains, Phase IV (KMG-IV): sequencing the most valuable type-strain genomes for metagenomic binning, comparative biology and taxonomic classification.</title>
        <authorList>
            <person name="Goeker M."/>
        </authorList>
    </citation>
    <scope>NUCLEOTIDE SEQUENCE [LARGE SCALE GENOMIC DNA]</scope>
    <source>
        <strain evidence="7 10">D-501</strain>
    </source>
</reference>
<feature type="domain" description="RNA polymerase sigma factor 70 region 4 type 2" evidence="6">
    <location>
        <begin position="138"/>
        <end position="188"/>
    </location>
</feature>
<dbReference type="EMBL" id="JBEPLS010000005">
    <property type="protein sequence ID" value="MET3603847.1"/>
    <property type="molecule type" value="Genomic_DNA"/>
</dbReference>
<dbReference type="Proteomes" id="UP000323522">
    <property type="component" value="Chromosome"/>
</dbReference>
<dbReference type="InterPro" id="IPR013324">
    <property type="entry name" value="RNA_pol_sigma_r3/r4-like"/>
</dbReference>
<proteinExistence type="inferred from homology"/>